<dbReference type="Proteomes" id="UP000002668">
    <property type="component" value="Genome"/>
</dbReference>
<feature type="compositionally biased region" description="Pro residues" evidence="1">
    <location>
        <begin position="300"/>
        <end position="312"/>
    </location>
</feature>
<feature type="transmembrane region" description="Helical" evidence="2">
    <location>
        <begin position="172"/>
        <end position="196"/>
    </location>
</feature>
<feature type="compositionally biased region" description="Acidic residues" evidence="1">
    <location>
        <begin position="253"/>
        <end position="269"/>
    </location>
</feature>
<evidence type="ECO:0000256" key="1">
    <source>
        <dbReference type="SAM" id="MobiDB-lite"/>
    </source>
</evidence>
<dbReference type="InParanoid" id="E4ZIV9"/>
<feature type="region of interest" description="Disordered" evidence="1">
    <location>
        <begin position="240"/>
        <end position="331"/>
    </location>
</feature>
<keyword evidence="4" id="KW-1185">Reference proteome</keyword>
<feature type="compositionally biased region" description="Low complexity" evidence="1">
    <location>
        <begin position="313"/>
        <end position="325"/>
    </location>
</feature>
<dbReference type="EMBL" id="FP929072">
    <property type="protein sequence ID" value="CBX91229.1"/>
    <property type="molecule type" value="Genomic_DNA"/>
</dbReference>
<keyword evidence="2" id="KW-0812">Transmembrane</keyword>
<dbReference type="VEuPathDB" id="FungiDB:LEMA_P067370.1"/>
<accession>E4ZIV9</accession>
<evidence type="ECO:0000313" key="4">
    <source>
        <dbReference type="Proteomes" id="UP000002668"/>
    </source>
</evidence>
<name>E4ZIV9_LEPMJ</name>
<feature type="transmembrane region" description="Helical" evidence="2">
    <location>
        <begin position="111"/>
        <end position="134"/>
    </location>
</feature>
<dbReference type="GeneID" id="13288417"/>
<evidence type="ECO:0000256" key="2">
    <source>
        <dbReference type="SAM" id="Phobius"/>
    </source>
</evidence>
<gene>
    <name evidence="3" type="ORF">LEMA_P067370.1</name>
</gene>
<reference evidence="4" key="1">
    <citation type="journal article" date="2011" name="Nat. Commun.">
        <title>Effector diversification within compartments of the Leptosphaeria maculans genome affected by Repeat-Induced Point mutations.</title>
        <authorList>
            <person name="Rouxel T."/>
            <person name="Grandaubert J."/>
            <person name="Hane J.K."/>
            <person name="Hoede C."/>
            <person name="van de Wouw A.P."/>
            <person name="Couloux A."/>
            <person name="Dominguez V."/>
            <person name="Anthouard V."/>
            <person name="Bally P."/>
            <person name="Bourras S."/>
            <person name="Cozijnsen A.J."/>
            <person name="Ciuffetti L.M."/>
            <person name="Degrave A."/>
            <person name="Dilmaghani A."/>
            <person name="Duret L."/>
            <person name="Fudal I."/>
            <person name="Goodwin S.B."/>
            <person name="Gout L."/>
            <person name="Glaser N."/>
            <person name="Linglin J."/>
            <person name="Kema G.H.J."/>
            <person name="Lapalu N."/>
            <person name="Lawrence C.B."/>
            <person name="May K."/>
            <person name="Meyer M."/>
            <person name="Ollivier B."/>
            <person name="Poulain J."/>
            <person name="Schoch C.L."/>
            <person name="Simon A."/>
            <person name="Spatafora J.W."/>
            <person name="Stachowiak A."/>
            <person name="Turgeon B.G."/>
            <person name="Tyler B.M."/>
            <person name="Vincent D."/>
            <person name="Weissenbach J."/>
            <person name="Amselem J."/>
            <person name="Quesneville H."/>
            <person name="Oliver R.P."/>
            <person name="Wincker P."/>
            <person name="Balesdent M.-H."/>
            <person name="Howlett B.J."/>
        </authorList>
    </citation>
    <scope>NUCLEOTIDE SEQUENCE [LARGE SCALE GENOMIC DNA]</scope>
    <source>
        <strain evidence="4">JN3 / isolate v23.1.3 / race Av1-4-5-6-7-8</strain>
    </source>
</reference>
<feature type="region of interest" description="Disordered" evidence="1">
    <location>
        <begin position="43"/>
        <end position="79"/>
    </location>
</feature>
<sequence>MLALSYAVQMSSRAQARRHRVIQRRTDLAFLDEWNSTSNSEINGANGHSYSSRPLTKRSTGGEGWTDLSQPEPRSRSQQKLRDASLHDHFILAGALFLTDVVGGYVCWKIIPWIVFLVARFPFISVLLIAIWVLRRMKAVTPIMRDDSVSSELHNGEQALSHLAMSISSSRLILVLLMNACIGYVVLKNSTLTLGLGNITGLMGRSLPAIIDYPRTAIGLLAVIAAAVTNPGIFTVQENRENEPEYLNRPGDIYDDETSELDSSDEYNDNDIYSLNGPYGNTRYLPPTPPRGLRHAQAPRPRPTAPLAPRSPRPSGGPTATPSGPRLRRPRHIPFRVHTPFSLLQPSTWRPKDDWTHCPPSYIPVRHSTWLCLRQTQSRFWAARRADLACIALWMWECIKFQRNVITALFVIDLVTAASWGQPMQYRWFPRNARQIRGLVWLDREVPGHAFVLDVFEFWKGWVVGLGKVFLWKLPKWVLGGLVSWLVPTVASVREEEVQEKNWTRTKKG</sequence>
<feature type="compositionally biased region" description="Polar residues" evidence="1">
    <location>
        <begin position="43"/>
        <end position="59"/>
    </location>
</feature>
<keyword evidence="2" id="KW-0472">Membrane</keyword>
<dbReference type="RefSeq" id="XP_003834594.1">
    <property type="nucleotide sequence ID" value="XM_003834546.1"/>
</dbReference>
<proteinExistence type="predicted"/>
<evidence type="ECO:0000313" key="3">
    <source>
        <dbReference type="EMBL" id="CBX91229.1"/>
    </source>
</evidence>
<dbReference type="HOGENOM" id="CLU_535348_0_0_1"/>
<dbReference type="AlphaFoldDB" id="E4ZIV9"/>
<protein>
    <submittedName>
        <fullName evidence="3">Predicted protein</fullName>
    </submittedName>
</protein>
<feature type="transmembrane region" description="Helical" evidence="2">
    <location>
        <begin position="86"/>
        <end position="105"/>
    </location>
</feature>
<dbReference type="OrthoDB" id="3800678at2759"/>
<organism evidence="4">
    <name type="scientific">Leptosphaeria maculans (strain JN3 / isolate v23.1.3 / race Av1-4-5-6-7-8)</name>
    <name type="common">Blackleg fungus</name>
    <name type="synonym">Phoma lingam</name>
    <dbReference type="NCBI Taxonomy" id="985895"/>
    <lineage>
        <taxon>Eukaryota</taxon>
        <taxon>Fungi</taxon>
        <taxon>Dikarya</taxon>
        <taxon>Ascomycota</taxon>
        <taxon>Pezizomycotina</taxon>
        <taxon>Dothideomycetes</taxon>
        <taxon>Pleosporomycetidae</taxon>
        <taxon>Pleosporales</taxon>
        <taxon>Pleosporineae</taxon>
        <taxon>Leptosphaeriaceae</taxon>
        <taxon>Plenodomus</taxon>
        <taxon>Plenodomus lingam/Leptosphaeria maculans species complex</taxon>
    </lineage>
</organism>
<keyword evidence="2" id="KW-1133">Transmembrane helix</keyword>